<sequence>MSSSQESPQLPPTSAITPKNPLKATTEKWFEYSLRVQPHHTDYAGVVWHGTYVSWLETARVECLRSMGIDFAELVKLGCELPVVELSLRYHRVLRLGEIAIVKTRMSAMTGVRMYWDCAIESSDRQLVHVTGKVTLVAMDREKGKIMRQLPPTVKEALTNYKS</sequence>
<dbReference type="InterPro" id="IPR050563">
    <property type="entry name" value="4-hydroxybenzoyl-CoA_TE"/>
</dbReference>
<protein>
    <submittedName>
        <fullName evidence="4">4-hydroxybenzoyl-CoA thioesterase family active site</fullName>
    </submittedName>
</protein>
<dbReference type="PROSITE" id="PS01328">
    <property type="entry name" value="4HBCOA_THIOESTERASE"/>
    <property type="match status" value="1"/>
</dbReference>
<dbReference type="GO" id="GO:0047617">
    <property type="term" value="F:fatty acyl-CoA hydrolase activity"/>
    <property type="evidence" value="ECO:0007669"/>
    <property type="project" value="TreeGrafter"/>
</dbReference>
<dbReference type="Gene3D" id="3.10.129.10">
    <property type="entry name" value="Hotdog Thioesterase"/>
    <property type="match status" value="1"/>
</dbReference>
<dbReference type="RefSeq" id="WP_007309410.1">
    <property type="nucleotide sequence ID" value="NZ_AESD01000138.1"/>
</dbReference>
<evidence type="ECO:0000256" key="1">
    <source>
        <dbReference type="ARBA" id="ARBA00005953"/>
    </source>
</evidence>
<dbReference type="CDD" id="cd00586">
    <property type="entry name" value="4HBT"/>
    <property type="match status" value="1"/>
</dbReference>
<dbReference type="PANTHER" id="PTHR31793:SF37">
    <property type="entry name" value="ACYL-COA THIOESTER HYDROLASE YBGC"/>
    <property type="match status" value="1"/>
</dbReference>
<evidence type="ECO:0000313" key="4">
    <source>
        <dbReference type="EMBL" id="EHJ14470.1"/>
    </source>
</evidence>
<dbReference type="PANTHER" id="PTHR31793">
    <property type="entry name" value="4-HYDROXYBENZOYL-COA THIOESTERASE FAMILY MEMBER"/>
    <property type="match status" value="1"/>
</dbReference>
<evidence type="ECO:0000256" key="2">
    <source>
        <dbReference type="ARBA" id="ARBA00022801"/>
    </source>
</evidence>
<evidence type="ECO:0000313" key="5">
    <source>
        <dbReference type="Proteomes" id="UP000003477"/>
    </source>
</evidence>
<dbReference type="PIRSF" id="PIRSF003230">
    <property type="entry name" value="YbgC"/>
    <property type="match status" value="1"/>
</dbReference>
<gene>
    <name evidence="4" type="ORF">CWATWH0003_0859</name>
</gene>
<proteinExistence type="inferred from homology"/>
<reference evidence="4 5" key="1">
    <citation type="journal article" date="2011" name="Front. Microbiol.">
        <title>Two Strains of Crocosphaera watsonii with Highly Conserved Genomes are Distinguished by Strain-Specific Features.</title>
        <authorList>
            <person name="Bench S.R."/>
            <person name="Ilikchyan I.N."/>
            <person name="Tripp H.J."/>
            <person name="Zehr J.P."/>
        </authorList>
    </citation>
    <scope>NUCLEOTIDE SEQUENCE [LARGE SCALE GENOMIC DNA]</scope>
    <source>
        <strain evidence="4 5">WH 0003</strain>
    </source>
</reference>
<dbReference type="PATRIC" id="fig|423471.3.peg.793"/>
<dbReference type="EMBL" id="AESD01000138">
    <property type="protein sequence ID" value="EHJ14470.1"/>
    <property type="molecule type" value="Genomic_DNA"/>
</dbReference>
<dbReference type="SUPFAM" id="SSF54637">
    <property type="entry name" value="Thioesterase/thiol ester dehydrase-isomerase"/>
    <property type="match status" value="1"/>
</dbReference>
<name>G5J022_CROWT</name>
<dbReference type="InterPro" id="IPR029069">
    <property type="entry name" value="HotDog_dom_sf"/>
</dbReference>
<accession>G5J022</accession>
<dbReference type="Pfam" id="PF13279">
    <property type="entry name" value="4HBT_2"/>
    <property type="match status" value="1"/>
</dbReference>
<organism evidence="4 5">
    <name type="scientific">Crocosphaera watsonii WH 0003</name>
    <dbReference type="NCBI Taxonomy" id="423471"/>
    <lineage>
        <taxon>Bacteria</taxon>
        <taxon>Bacillati</taxon>
        <taxon>Cyanobacteriota</taxon>
        <taxon>Cyanophyceae</taxon>
        <taxon>Oscillatoriophycideae</taxon>
        <taxon>Chroococcales</taxon>
        <taxon>Aphanothecaceae</taxon>
        <taxon>Crocosphaera</taxon>
    </lineage>
</organism>
<comment type="similarity">
    <text evidence="1">Belongs to the 4-hydroxybenzoyl-CoA thioesterase family.</text>
</comment>
<dbReference type="Proteomes" id="UP000003477">
    <property type="component" value="Unassembled WGS sequence"/>
</dbReference>
<dbReference type="GeneID" id="88764740"/>
<keyword evidence="2" id="KW-0378">Hydrolase</keyword>
<evidence type="ECO:0000256" key="3">
    <source>
        <dbReference type="SAM" id="MobiDB-lite"/>
    </source>
</evidence>
<comment type="caution">
    <text evidence="4">The sequence shown here is derived from an EMBL/GenBank/DDBJ whole genome shotgun (WGS) entry which is preliminary data.</text>
</comment>
<feature type="compositionally biased region" description="Polar residues" evidence="3">
    <location>
        <begin position="1"/>
        <end position="17"/>
    </location>
</feature>
<dbReference type="InterPro" id="IPR008272">
    <property type="entry name" value="HB-CoA_thioesterase_AS"/>
</dbReference>
<dbReference type="AlphaFoldDB" id="G5J022"/>
<dbReference type="InterPro" id="IPR006684">
    <property type="entry name" value="YbgC/YbaW"/>
</dbReference>
<feature type="region of interest" description="Disordered" evidence="3">
    <location>
        <begin position="1"/>
        <end position="20"/>
    </location>
</feature>